<evidence type="ECO:0000313" key="3">
    <source>
        <dbReference type="Proteomes" id="UP000275267"/>
    </source>
</evidence>
<accession>A0A3L6RKJ7</accession>
<proteinExistence type="predicted"/>
<dbReference type="Proteomes" id="UP000275267">
    <property type="component" value="Unassembled WGS sequence"/>
</dbReference>
<sequence>MFRGYGGGAGRGRRGGRESFHGSQWESAGGGDGRPGAAGRRSRGWPRAGFFPRRGRQGDDQRMLLGEFNGQGQSWRNRQVGWQEKKSTAPGYPGSTRKEAVDAEKGKLKVFLQETQILILLWKKLDEGRRVKSLIIWRVPNVLGAPKGVLWRLGVVLIYIV</sequence>
<feature type="region of interest" description="Disordered" evidence="1">
    <location>
        <begin position="1"/>
        <end position="60"/>
    </location>
</feature>
<protein>
    <submittedName>
        <fullName evidence="2">Uncharacterized protein</fullName>
    </submittedName>
</protein>
<evidence type="ECO:0000313" key="2">
    <source>
        <dbReference type="EMBL" id="RLN04612.1"/>
    </source>
</evidence>
<keyword evidence="3" id="KW-1185">Reference proteome</keyword>
<dbReference type="AlphaFoldDB" id="A0A3L6RKJ7"/>
<name>A0A3L6RKJ7_PANMI</name>
<dbReference type="EMBL" id="PQIB02000008">
    <property type="protein sequence ID" value="RLN04612.1"/>
    <property type="molecule type" value="Genomic_DNA"/>
</dbReference>
<comment type="caution">
    <text evidence="2">The sequence shown here is derived from an EMBL/GenBank/DDBJ whole genome shotgun (WGS) entry which is preliminary data.</text>
</comment>
<gene>
    <name evidence="2" type="ORF">C2845_PM13G11430</name>
</gene>
<evidence type="ECO:0000256" key="1">
    <source>
        <dbReference type="SAM" id="MobiDB-lite"/>
    </source>
</evidence>
<feature type="compositionally biased region" description="Low complexity" evidence="1">
    <location>
        <begin position="37"/>
        <end position="49"/>
    </location>
</feature>
<organism evidence="2 3">
    <name type="scientific">Panicum miliaceum</name>
    <name type="common">Proso millet</name>
    <name type="synonym">Broomcorn millet</name>
    <dbReference type="NCBI Taxonomy" id="4540"/>
    <lineage>
        <taxon>Eukaryota</taxon>
        <taxon>Viridiplantae</taxon>
        <taxon>Streptophyta</taxon>
        <taxon>Embryophyta</taxon>
        <taxon>Tracheophyta</taxon>
        <taxon>Spermatophyta</taxon>
        <taxon>Magnoliopsida</taxon>
        <taxon>Liliopsida</taxon>
        <taxon>Poales</taxon>
        <taxon>Poaceae</taxon>
        <taxon>PACMAD clade</taxon>
        <taxon>Panicoideae</taxon>
        <taxon>Panicodae</taxon>
        <taxon>Paniceae</taxon>
        <taxon>Panicinae</taxon>
        <taxon>Panicum</taxon>
        <taxon>Panicum sect. Panicum</taxon>
    </lineage>
</organism>
<feature type="compositionally biased region" description="Gly residues" evidence="1">
    <location>
        <begin position="1"/>
        <end position="10"/>
    </location>
</feature>
<reference evidence="3" key="1">
    <citation type="journal article" date="2019" name="Nat. Commun.">
        <title>The genome of broomcorn millet.</title>
        <authorList>
            <person name="Zou C."/>
            <person name="Miki D."/>
            <person name="Li D."/>
            <person name="Tang Q."/>
            <person name="Xiao L."/>
            <person name="Rajput S."/>
            <person name="Deng P."/>
            <person name="Jia W."/>
            <person name="Huang R."/>
            <person name="Zhang M."/>
            <person name="Sun Y."/>
            <person name="Hu J."/>
            <person name="Fu X."/>
            <person name="Schnable P.S."/>
            <person name="Li F."/>
            <person name="Zhang H."/>
            <person name="Feng B."/>
            <person name="Zhu X."/>
            <person name="Liu R."/>
            <person name="Schnable J.C."/>
            <person name="Zhu J.-K."/>
            <person name="Zhang H."/>
        </authorList>
    </citation>
    <scope>NUCLEOTIDE SEQUENCE [LARGE SCALE GENOMIC DNA]</scope>
</reference>